<dbReference type="Proteomes" id="UP000502260">
    <property type="component" value="Chromosome"/>
</dbReference>
<evidence type="ECO:0000313" key="6">
    <source>
        <dbReference type="Proteomes" id="UP000502260"/>
    </source>
</evidence>
<sequence>MHRLLQRQIDRYLGEQGAIPENLSQFLAAVSAAYESADADHLLIERSLDLMSRELTERNHEMRNELSIRQRAEGQLEFLLSLLDATLESTADGILVLDKDARVVRFNRRFVEMLHVSDEVAALWNHDTLIENLQGQIKDPAAFTEKLEYLCQHPEEESYDTFECNDGRVIERYCLPPPQGEEKVGRVLSFRDITARTQAEQALLREKEEQKALIKKLEEAHNQLLQSEKMASIGQLAAGVAHEINNPIGYVNSNLGTLEKYLQTLFHVLAAYEQAETAMCDSHVQAEIRTLKREAEWDYLKQDIFELLKESSDGILRVKQIVQDLKDFSHVDEAEWQWVDLHKGIDSTLNVVHNELKYNSEVVKEYGELPQVECLAHQLNQVFMNILVNASHAIGPDGHGRITIRSGTQDDKVWVEISDNGKGIAPENLKRIFDPFFTTKPVGKGTGLGLSLSYGIVEKHHGRIEVESEVGKGTTFRIWLPVRQSAG</sequence>
<dbReference type="SUPFAM" id="SSF55785">
    <property type="entry name" value="PYP-like sensor domain (PAS domain)"/>
    <property type="match status" value="1"/>
</dbReference>
<dbReference type="SUPFAM" id="SSF55874">
    <property type="entry name" value="ATPase domain of HSP90 chaperone/DNA topoisomerase II/histidine kinase"/>
    <property type="match status" value="1"/>
</dbReference>
<dbReference type="InterPro" id="IPR036097">
    <property type="entry name" value="HisK_dim/P_sf"/>
</dbReference>
<keyword evidence="3" id="KW-0175">Coiled coil</keyword>
<dbReference type="Pfam" id="PF02518">
    <property type="entry name" value="HATPase_c"/>
    <property type="match status" value="1"/>
</dbReference>
<dbReference type="InterPro" id="IPR036890">
    <property type="entry name" value="HATPase_C_sf"/>
</dbReference>
<dbReference type="EC" id="2.7.13.3" evidence="2"/>
<evidence type="ECO:0000256" key="3">
    <source>
        <dbReference type="SAM" id="Coils"/>
    </source>
</evidence>
<accession>A0A6F8V9K5</accession>
<evidence type="ECO:0000256" key="2">
    <source>
        <dbReference type="ARBA" id="ARBA00012438"/>
    </source>
</evidence>
<gene>
    <name evidence="5" type="ORF">SKTS_14090</name>
</gene>
<protein>
    <recommendedName>
        <fullName evidence="2">histidine kinase</fullName>
        <ecNumber evidence="2">2.7.13.3</ecNumber>
    </recommendedName>
</protein>
<dbReference type="InterPro" id="IPR005467">
    <property type="entry name" value="His_kinase_dom"/>
</dbReference>
<dbReference type="EMBL" id="AP022853">
    <property type="protein sequence ID" value="BCB26523.1"/>
    <property type="molecule type" value="Genomic_DNA"/>
</dbReference>
<comment type="catalytic activity">
    <reaction evidence="1">
        <text>ATP + protein L-histidine = ADP + protein N-phospho-L-histidine.</text>
        <dbReference type="EC" id="2.7.13.3"/>
    </reaction>
</comment>
<evidence type="ECO:0000259" key="4">
    <source>
        <dbReference type="PROSITE" id="PS50109"/>
    </source>
</evidence>
<keyword evidence="6" id="KW-1185">Reference proteome</keyword>
<name>A0A6F8V9K5_9PROT</name>
<dbReference type="RefSeq" id="WP_188200240.1">
    <property type="nucleotide sequence ID" value="NZ_AP022853.1"/>
</dbReference>
<dbReference type="GO" id="GO:0000155">
    <property type="term" value="F:phosphorelay sensor kinase activity"/>
    <property type="evidence" value="ECO:0007669"/>
    <property type="project" value="InterPro"/>
</dbReference>
<dbReference type="InterPro" id="IPR003594">
    <property type="entry name" value="HATPase_dom"/>
</dbReference>
<evidence type="ECO:0000313" key="5">
    <source>
        <dbReference type="EMBL" id="BCB26523.1"/>
    </source>
</evidence>
<dbReference type="PRINTS" id="PR00344">
    <property type="entry name" value="BCTRLSENSOR"/>
</dbReference>
<feature type="domain" description="Histidine kinase" evidence="4">
    <location>
        <begin position="239"/>
        <end position="484"/>
    </location>
</feature>
<dbReference type="Gene3D" id="3.30.450.20">
    <property type="entry name" value="PAS domain"/>
    <property type="match status" value="1"/>
</dbReference>
<dbReference type="Pfam" id="PF12860">
    <property type="entry name" value="PAS_7"/>
    <property type="match status" value="1"/>
</dbReference>
<dbReference type="KEGG" id="slac:SKTS_14090"/>
<proteinExistence type="predicted"/>
<dbReference type="Gene3D" id="1.10.287.130">
    <property type="match status" value="1"/>
</dbReference>
<evidence type="ECO:0000256" key="1">
    <source>
        <dbReference type="ARBA" id="ARBA00000085"/>
    </source>
</evidence>
<organism evidence="5 6">
    <name type="scientific">Sulfurimicrobium lacus</name>
    <dbReference type="NCBI Taxonomy" id="2715678"/>
    <lineage>
        <taxon>Bacteria</taxon>
        <taxon>Pseudomonadati</taxon>
        <taxon>Pseudomonadota</taxon>
        <taxon>Betaproteobacteria</taxon>
        <taxon>Nitrosomonadales</taxon>
        <taxon>Sulfuricellaceae</taxon>
        <taxon>Sulfurimicrobium</taxon>
    </lineage>
</organism>
<dbReference type="PANTHER" id="PTHR43065">
    <property type="entry name" value="SENSOR HISTIDINE KINASE"/>
    <property type="match status" value="1"/>
</dbReference>
<dbReference type="SUPFAM" id="SSF47384">
    <property type="entry name" value="Homodimeric domain of signal transducing histidine kinase"/>
    <property type="match status" value="1"/>
</dbReference>
<dbReference type="PROSITE" id="PS50109">
    <property type="entry name" value="HIS_KIN"/>
    <property type="match status" value="1"/>
</dbReference>
<dbReference type="InterPro" id="IPR004358">
    <property type="entry name" value="Sig_transdc_His_kin-like_C"/>
</dbReference>
<dbReference type="InterPro" id="IPR035965">
    <property type="entry name" value="PAS-like_dom_sf"/>
</dbReference>
<dbReference type="PANTHER" id="PTHR43065:SF50">
    <property type="entry name" value="HISTIDINE KINASE"/>
    <property type="match status" value="1"/>
</dbReference>
<dbReference type="InterPro" id="IPR000014">
    <property type="entry name" value="PAS"/>
</dbReference>
<dbReference type="Gene3D" id="3.30.565.10">
    <property type="entry name" value="Histidine kinase-like ATPase, C-terminal domain"/>
    <property type="match status" value="1"/>
</dbReference>
<dbReference type="SMART" id="SM00387">
    <property type="entry name" value="HATPase_c"/>
    <property type="match status" value="1"/>
</dbReference>
<dbReference type="AlphaFoldDB" id="A0A6F8V9K5"/>
<dbReference type="NCBIfam" id="TIGR00229">
    <property type="entry name" value="sensory_box"/>
    <property type="match status" value="1"/>
</dbReference>
<feature type="coiled-coil region" evidence="3">
    <location>
        <begin position="200"/>
        <end position="227"/>
    </location>
</feature>
<reference evidence="6" key="1">
    <citation type="submission" date="2020-03" db="EMBL/GenBank/DDBJ databases">
        <title>Complete genome sequence of sulfur-oxidizing bacterium skT11.</title>
        <authorList>
            <person name="Kanda M."/>
            <person name="Kojima H."/>
            <person name="Fukui M."/>
        </authorList>
    </citation>
    <scope>NUCLEOTIDE SEQUENCE [LARGE SCALE GENOMIC DNA]</scope>
    <source>
        <strain evidence="6">skT11</strain>
    </source>
</reference>